<feature type="signal peptide" evidence="1">
    <location>
        <begin position="1"/>
        <end position="23"/>
    </location>
</feature>
<keyword evidence="4" id="KW-1185">Reference proteome</keyword>
<dbReference type="Proteomes" id="UP000233387">
    <property type="component" value="Unassembled WGS sequence"/>
</dbReference>
<dbReference type="InterPro" id="IPR000866">
    <property type="entry name" value="AhpC/TSA"/>
</dbReference>
<dbReference type="Gene3D" id="3.40.30.10">
    <property type="entry name" value="Glutaredoxin"/>
    <property type="match status" value="1"/>
</dbReference>
<proteinExistence type="predicted"/>
<dbReference type="PANTHER" id="PTHR43640">
    <property type="entry name" value="OS07G0260300 PROTEIN"/>
    <property type="match status" value="1"/>
</dbReference>
<dbReference type="GO" id="GO:0016209">
    <property type="term" value="F:antioxidant activity"/>
    <property type="evidence" value="ECO:0007669"/>
    <property type="project" value="InterPro"/>
</dbReference>
<protein>
    <submittedName>
        <fullName evidence="3">AhpC/TSA family</fullName>
    </submittedName>
</protein>
<accession>A0A2N3IHV1</accession>
<dbReference type="CDD" id="cd02969">
    <property type="entry name" value="PRX_like1"/>
    <property type="match status" value="1"/>
</dbReference>
<name>A0A2N3IHV1_9BACT</name>
<dbReference type="PANTHER" id="PTHR43640:SF1">
    <property type="entry name" value="THIOREDOXIN-DEPENDENT PEROXIREDOXIN"/>
    <property type="match status" value="1"/>
</dbReference>
<comment type="caution">
    <text evidence="3">The sequence shown here is derived from an EMBL/GenBank/DDBJ whole genome shotgun (WGS) entry which is preliminary data.</text>
</comment>
<dbReference type="Pfam" id="PF00578">
    <property type="entry name" value="AhpC-TSA"/>
    <property type="match status" value="1"/>
</dbReference>
<dbReference type="EMBL" id="NKXO01000014">
    <property type="protein sequence ID" value="PKQ69905.1"/>
    <property type="molecule type" value="Genomic_DNA"/>
</dbReference>
<reference evidence="3 4" key="1">
    <citation type="submission" date="2017-06" db="EMBL/GenBank/DDBJ databases">
        <title>Raineya orbicola gen. nov., sp. nov. a slightly thermophilic bacterium of the phylum Bacteroidetes and the description of Raineyaceae fam. nov.</title>
        <authorList>
            <person name="Albuquerque L."/>
            <person name="Polonia A.R.M."/>
            <person name="Barroso C."/>
            <person name="Froufe H.J.C."/>
            <person name="Lage O."/>
            <person name="Lobo-Da-Cunha A."/>
            <person name="Egas C."/>
            <person name="Da Costa M.S."/>
        </authorList>
    </citation>
    <scope>NUCLEOTIDE SEQUENCE [LARGE SCALE GENOMIC DNA]</scope>
    <source>
        <strain evidence="3 4">SPSPC-11</strain>
    </source>
</reference>
<feature type="chain" id="PRO_5014820284" evidence="1">
    <location>
        <begin position="24"/>
        <end position="206"/>
    </location>
</feature>
<dbReference type="AlphaFoldDB" id="A0A2N3IHV1"/>
<keyword evidence="1" id="KW-0732">Signal</keyword>
<gene>
    <name evidence="3" type="ORF">Rain11_1102</name>
</gene>
<dbReference type="SUPFAM" id="SSF52833">
    <property type="entry name" value="Thioredoxin-like"/>
    <property type="match status" value="1"/>
</dbReference>
<sequence>MNKFFTSLSVMLVAFLLWSNKPAGDGYKPGDKARDFSLKNIDGKMLSLATFPEATKGAIVVFTCNHCPFSKMYEDRIIALDAKYKPKGYPVVAINPNDPSRVPDDSFEKMIERAKEKGFTFPYLVDETQEIAKTYGATNTPHVFVLEKKGKDWIVRFVGAIDDNAKDASQVKERYVEEAVDNLLSGKKVSKAQVKAIGCTIKWKQS</sequence>
<evidence type="ECO:0000256" key="1">
    <source>
        <dbReference type="SAM" id="SignalP"/>
    </source>
</evidence>
<dbReference type="OrthoDB" id="9809746at2"/>
<dbReference type="InterPro" id="IPR047262">
    <property type="entry name" value="PRX-like1"/>
</dbReference>
<dbReference type="InterPro" id="IPR036249">
    <property type="entry name" value="Thioredoxin-like_sf"/>
</dbReference>
<feature type="domain" description="Thioredoxin" evidence="2">
    <location>
        <begin position="27"/>
        <end position="181"/>
    </location>
</feature>
<evidence type="ECO:0000313" key="3">
    <source>
        <dbReference type="EMBL" id="PKQ69905.1"/>
    </source>
</evidence>
<dbReference type="PROSITE" id="PS51352">
    <property type="entry name" value="THIOREDOXIN_2"/>
    <property type="match status" value="1"/>
</dbReference>
<dbReference type="InterPro" id="IPR013766">
    <property type="entry name" value="Thioredoxin_domain"/>
</dbReference>
<evidence type="ECO:0000313" key="4">
    <source>
        <dbReference type="Proteomes" id="UP000233387"/>
    </source>
</evidence>
<dbReference type="GO" id="GO:0016491">
    <property type="term" value="F:oxidoreductase activity"/>
    <property type="evidence" value="ECO:0007669"/>
    <property type="project" value="InterPro"/>
</dbReference>
<dbReference type="RefSeq" id="WP_101358368.1">
    <property type="nucleotide sequence ID" value="NZ_NKXO01000014.1"/>
</dbReference>
<evidence type="ECO:0000259" key="2">
    <source>
        <dbReference type="PROSITE" id="PS51352"/>
    </source>
</evidence>
<organism evidence="3 4">
    <name type="scientific">Raineya orbicola</name>
    <dbReference type="NCBI Taxonomy" id="2016530"/>
    <lineage>
        <taxon>Bacteria</taxon>
        <taxon>Pseudomonadati</taxon>
        <taxon>Bacteroidota</taxon>
        <taxon>Cytophagia</taxon>
        <taxon>Cytophagales</taxon>
        <taxon>Raineyaceae</taxon>
        <taxon>Raineya</taxon>
    </lineage>
</organism>